<organism evidence="2 3">
    <name type="scientific">Papaver atlanticum</name>
    <dbReference type="NCBI Taxonomy" id="357466"/>
    <lineage>
        <taxon>Eukaryota</taxon>
        <taxon>Viridiplantae</taxon>
        <taxon>Streptophyta</taxon>
        <taxon>Embryophyta</taxon>
        <taxon>Tracheophyta</taxon>
        <taxon>Spermatophyta</taxon>
        <taxon>Magnoliopsida</taxon>
        <taxon>Ranunculales</taxon>
        <taxon>Papaveraceae</taxon>
        <taxon>Papaveroideae</taxon>
        <taxon>Papaver</taxon>
    </lineage>
</organism>
<name>A0AAD4RZI1_9MAGN</name>
<feature type="transmembrane region" description="Helical" evidence="1">
    <location>
        <begin position="12"/>
        <end position="34"/>
    </location>
</feature>
<evidence type="ECO:0000256" key="1">
    <source>
        <dbReference type="SAM" id="Phobius"/>
    </source>
</evidence>
<keyword evidence="1" id="KW-1133">Transmembrane helix</keyword>
<accession>A0AAD4RZI1</accession>
<protein>
    <submittedName>
        <fullName evidence="2">Uncharacterized protein</fullName>
    </submittedName>
</protein>
<dbReference type="EMBL" id="JAJJMB010016680">
    <property type="protein sequence ID" value="KAI3845253.1"/>
    <property type="molecule type" value="Genomic_DNA"/>
</dbReference>
<keyword evidence="1" id="KW-0472">Membrane</keyword>
<sequence length="136" mass="15623">MLIDQPSLASFLFCSSSISIYLTICLILSCSVIFSPYDCFIFTGTDVGEGRDLLSILSHFGNLTDHRTNFHQICEPIHALKIYPFQLGTERKFTHICDFYNALAILHVLFFQEIVDSKISKYQVKQNNIWAHCRHS</sequence>
<dbReference type="Proteomes" id="UP001202328">
    <property type="component" value="Unassembled WGS sequence"/>
</dbReference>
<keyword evidence="1" id="KW-0812">Transmembrane</keyword>
<evidence type="ECO:0000313" key="2">
    <source>
        <dbReference type="EMBL" id="KAI3845253.1"/>
    </source>
</evidence>
<dbReference type="AlphaFoldDB" id="A0AAD4RZI1"/>
<reference evidence="2" key="1">
    <citation type="submission" date="2022-04" db="EMBL/GenBank/DDBJ databases">
        <title>A functionally conserved STORR gene fusion in Papaver species that diverged 16.8 million years ago.</title>
        <authorList>
            <person name="Catania T."/>
        </authorList>
    </citation>
    <scope>NUCLEOTIDE SEQUENCE</scope>
    <source>
        <strain evidence="2">S-188037</strain>
    </source>
</reference>
<comment type="caution">
    <text evidence="2">The sequence shown here is derived from an EMBL/GenBank/DDBJ whole genome shotgun (WGS) entry which is preliminary data.</text>
</comment>
<gene>
    <name evidence="2" type="ORF">MKW98_009319</name>
</gene>
<proteinExistence type="predicted"/>
<keyword evidence="3" id="KW-1185">Reference proteome</keyword>
<evidence type="ECO:0000313" key="3">
    <source>
        <dbReference type="Proteomes" id="UP001202328"/>
    </source>
</evidence>